<dbReference type="GO" id="GO:0045211">
    <property type="term" value="C:postsynaptic membrane"/>
    <property type="evidence" value="ECO:0007669"/>
    <property type="project" value="TreeGrafter"/>
</dbReference>
<comment type="caution">
    <text evidence="5">The sequence shown here is derived from an EMBL/GenBank/DDBJ whole genome shotgun (WGS) entry which is preliminary data.</text>
</comment>
<dbReference type="PANTHER" id="PTHR45792:SF8">
    <property type="entry name" value="DIACYLGLYCEROL LIPASE-ALPHA"/>
    <property type="match status" value="1"/>
</dbReference>
<dbReference type="Proteomes" id="UP000051574">
    <property type="component" value="Unassembled WGS sequence"/>
</dbReference>
<feature type="transmembrane region" description="Helical" evidence="4">
    <location>
        <begin position="71"/>
        <end position="93"/>
    </location>
</feature>
<dbReference type="PANTHER" id="PTHR45792">
    <property type="entry name" value="DIACYLGLYCEROL LIPASE HOMOLOG-RELATED"/>
    <property type="match status" value="1"/>
</dbReference>
<keyword evidence="4" id="KW-0812">Transmembrane</keyword>
<dbReference type="GO" id="GO:0046340">
    <property type="term" value="P:diacylglycerol catabolic process"/>
    <property type="evidence" value="ECO:0007669"/>
    <property type="project" value="TreeGrafter"/>
</dbReference>
<keyword evidence="1" id="KW-0378">Hydrolase</keyword>
<evidence type="ECO:0000313" key="5">
    <source>
        <dbReference type="EMBL" id="KRT83150.1"/>
    </source>
</evidence>
<keyword evidence="4" id="KW-0472">Membrane</keyword>
<keyword evidence="2" id="KW-0442">Lipid degradation</keyword>
<evidence type="ECO:0000256" key="2">
    <source>
        <dbReference type="ARBA" id="ARBA00022963"/>
    </source>
</evidence>
<feature type="transmembrane region" description="Helical" evidence="4">
    <location>
        <begin position="28"/>
        <end position="50"/>
    </location>
</feature>
<reference evidence="5 6" key="1">
    <citation type="submission" date="2015-09" db="EMBL/GenBank/DDBJ databases">
        <title>Draft genome of the scarab beetle Oryctes borbonicus.</title>
        <authorList>
            <person name="Meyer J.M."/>
            <person name="Markov G.V."/>
            <person name="Baskaran P."/>
            <person name="Herrmann M."/>
            <person name="Sommer R.J."/>
            <person name="Roedelsperger C."/>
        </authorList>
    </citation>
    <scope>NUCLEOTIDE SEQUENCE [LARGE SCALE GENOMIC DNA]</scope>
    <source>
        <strain evidence="5">OB123</strain>
        <tissue evidence="5">Whole animal</tissue>
    </source>
</reference>
<organism evidence="5 6">
    <name type="scientific">Oryctes borbonicus</name>
    <dbReference type="NCBI Taxonomy" id="1629725"/>
    <lineage>
        <taxon>Eukaryota</taxon>
        <taxon>Metazoa</taxon>
        <taxon>Ecdysozoa</taxon>
        <taxon>Arthropoda</taxon>
        <taxon>Hexapoda</taxon>
        <taxon>Insecta</taxon>
        <taxon>Pterygota</taxon>
        <taxon>Neoptera</taxon>
        <taxon>Endopterygota</taxon>
        <taxon>Coleoptera</taxon>
        <taxon>Polyphaga</taxon>
        <taxon>Scarabaeiformia</taxon>
        <taxon>Scarabaeidae</taxon>
        <taxon>Dynastinae</taxon>
        <taxon>Oryctes</taxon>
    </lineage>
</organism>
<feature type="transmembrane region" description="Helical" evidence="4">
    <location>
        <begin position="105"/>
        <end position="126"/>
    </location>
</feature>
<sequence length="374" mass="43181">RTIILGVLLGIVYFDCSIQCIKLLWEFILGYLTILAICMISEVLISVVSLRGSILNTAPRASMQYLLYIRLGILLLDAGWLTAGIVWLVYFYVDCPIEKAKHTVLGLIVCNWCIIVSILITVWCTYDTAGRSWVKMKQYQRSIKDNESKFQYKRSGSTRNWRQRKVLRAYQDSWHQRCRFLFCCMRPSDRNRNSFADIAKLLSDFFRDLDVVPSDVIAGLILLRKFQRIERRAIVQQRKNDTYEFLSGVAVTPRTQFLALHEGEDLELFQTVIHFAYFAIGAYGWPIYVMTESVGLCKICSNLRCCCCNPSRKSESLEIVDDNCCFCNYAALQKICEHGNIEIIYATYHVDVGQTPFFIALDYDRRKVVVSIRG</sequence>
<evidence type="ECO:0000256" key="3">
    <source>
        <dbReference type="ARBA" id="ARBA00023098"/>
    </source>
</evidence>
<proteinExistence type="predicted"/>
<accession>A0A0T6B7H5</accession>
<dbReference type="OrthoDB" id="438440at2759"/>
<dbReference type="InterPro" id="IPR052214">
    <property type="entry name" value="DAG_Lipase-Related"/>
</dbReference>
<dbReference type="GO" id="GO:0005737">
    <property type="term" value="C:cytoplasm"/>
    <property type="evidence" value="ECO:0007669"/>
    <property type="project" value="TreeGrafter"/>
</dbReference>
<evidence type="ECO:0000256" key="4">
    <source>
        <dbReference type="SAM" id="Phobius"/>
    </source>
</evidence>
<feature type="non-terminal residue" evidence="5">
    <location>
        <position position="374"/>
    </location>
</feature>
<dbReference type="GO" id="GO:0019369">
    <property type="term" value="P:arachidonate metabolic process"/>
    <property type="evidence" value="ECO:0007669"/>
    <property type="project" value="TreeGrafter"/>
</dbReference>
<keyword evidence="4" id="KW-1133">Transmembrane helix</keyword>
<dbReference type="GO" id="GO:0004465">
    <property type="term" value="F:lipoprotein lipase activity"/>
    <property type="evidence" value="ECO:0007669"/>
    <property type="project" value="TreeGrafter"/>
</dbReference>
<evidence type="ECO:0000313" key="6">
    <source>
        <dbReference type="Proteomes" id="UP000051574"/>
    </source>
</evidence>
<protein>
    <submittedName>
        <fullName evidence="5">Uncharacterized protein</fullName>
    </submittedName>
</protein>
<evidence type="ECO:0000256" key="1">
    <source>
        <dbReference type="ARBA" id="ARBA00022801"/>
    </source>
</evidence>
<dbReference type="AlphaFoldDB" id="A0A0T6B7H5"/>
<keyword evidence="3" id="KW-0443">Lipid metabolism</keyword>
<gene>
    <name evidence="5" type="ORF">AMK59_3055</name>
</gene>
<name>A0A0T6B7H5_9SCAR</name>
<dbReference type="EMBL" id="LJIG01009403">
    <property type="protein sequence ID" value="KRT83150.1"/>
    <property type="molecule type" value="Genomic_DNA"/>
</dbReference>
<dbReference type="GO" id="GO:0032590">
    <property type="term" value="C:dendrite membrane"/>
    <property type="evidence" value="ECO:0007669"/>
    <property type="project" value="TreeGrafter"/>
</dbReference>
<keyword evidence="6" id="KW-1185">Reference proteome</keyword>
<feature type="non-terminal residue" evidence="5">
    <location>
        <position position="1"/>
    </location>
</feature>